<dbReference type="InterPro" id="IPR029058">
    <property type="entry name" value="AB_hydrolase_fold"/>
</dbReference>
<evidence type="ECO:0000313" key="3">
    <source>
        <dbReference type="EMBL" id="MCF2514631.1"/>
    </source>
</evidence>
<dbReference type="PANTHER" id="PTHR43798:SF31">
    <property type="entry name" value="AB HYDROLASE SUPERFAMILY PROTEIN YCLE"/>
    <property type="match status" value="1"/>
</dbReference>
<accession>A0A9X1U4Y7</accession>
<dbReference type="InterPro" id="IPR000073">
    <property type="entry name" value="AB_hydrolase_1"/>
</dbReference>
<dbReference type="SUPFAM" id="SSF53474">
    <property type="entry name" value="alpha/beta-Hydrolases"/>
    <property type="match status" value="1"/>
</dbReference>
<dbReference type="Gene3D" id="3.40.50.1820">
    <property type="entry name" value="alpha/beta hydrolase"/>
    <property type="match status" value="1"/>
</dbReference>
<dbReference type="PANTHER" id="PTHR43798">
    <property type="entry name" value="MONOACYLGLYCEROL LIPASE"/>
    <property type="match status" value="1"/>
</dbReference>
<protein>
    <submittedName>
        <fullName evidence="3">Alpha/beta hydrolase</fullName>
    </submittedName>
</protein>
<dbReference type="AlphaFoldDB" id="A0A9X1U4Y7"/>
<feature type="domain" description="AB hydrolase-1" evidence="2">
    <location>
        <begin position="23"/>
        <end position="257"/>
    </location>
</feature>
<organism evidence="3 4">
    <name type="scientific">Sphingomonas cremea</name>
    <dbReference type="NCBI Taxonomy" id="2904799"/>
    <lineage>
        <taxon>Bacteria</taxon>
        <taxon>Pseudomonadati</taxon>
        <taxon>Pseudomonadota</taxon>
        <taxon>Alphaproteobacteria</taxon>
        <taxon>Sphingomonadales</taxon>
        <taxon>Sphingomonadaceae</taxon>
        <taxon>Sphingomonas</taxon>
    </lineage>
</organism>
<keyword evidence="4" id="KW-1185">Reference proteome</keyword>
<dbReference type="GO" id="GO:0016787">
    <property type="term" value="F:hydrolase activity"/>
    <property type="evidence" value="ECO:0007669"/>
    <property type="project" value="UniProtKB-KW"/>
</dbReference>
<dbReference type="EMBL" id="JAKFGM010000001">
    <property type="protein sequence ID" value="MCF2514631.1"/>
    <property type="molecule type" value="Genomic_DNA"/>
</dbReference>
<evidence type="ECO:0000259" key="2">
    <source>
        <dbReference type="Pfam" id="PF12697"/>
    </source>
</evidence>
<proteinExistence type="predicted"/>
<dbReference type="Proteomes" id="UP001139410">
    <property type="component" value="Unassembled WGS sequence"/>
</dbReference>
<sequence length="272" mass="29110">MPVASGVTLRVTESGDANSRPPIIFIPGWSAGADIWQGQIDRFDDAYRVIAFDPRSQGDSTKVASGNTPEQRAADLHALLAERKVSRPILVGWSQAVQDIAAYVSLYGTRDIAGIVLVDATISNGAKSIAARPEQAAFQFRLLASYATDQEEYLRGMFEAIISKPQPPGLVDRAIATGMKTPPSIGVAMLVADMFGIDRTPALANIDCPVLIIASSNSEELAEQREEAKQIANARFVEIGDAAHAVFLDQPDRFAAALSEFAASLGTHSLKK</sequence>
<dbReference type="Pfam" id="PF12697">
    <property type="entry name" value="Abhydrolase_6"/>
    <property type="match status" value="1"/>
</dbReference>
<dbReference type="InterPro" id="IPR050266">
    <property type="entry name" value="AB_hydrolase_sf"/>
</dbReference>
<evidence type="ECO:0000313" key="4">
    <source>
        <dbReference type="Proteomes" id="UP001139410"/>
    </source>
</evidence>
<dbReference type="RefSeq" id="WP_235067087.1">
    <property type="nucleotide sequence ID" value="NZ_JAKFGM010000001.1"/>
</dbReference>
<name>A0A9X1U4Y7_9SPHN</name>
<evidence type="ECO:0000256" key="1">
    <source>
        <dbReference type="ARBA" id="ARBA00022801"/>
    </source>
</evidence>
<comment type="caution">
    <text evidence="3">The sequence shown here is derived from an EMBL/GenBank/DDBJ whole genome shotgun (WGS) entry which is preliminary data.</text>
</comment>
<reference evidence="3" key="1">
    <citation type="submission" date="2022-01" db="EMBL/GenBank/DDBJ databases">
        <authorList>
            <person name="Jo J.-H."/>
            <person name="Im W.-T."/>
        </authorList>
    </citation>
    <scope>NUCLEOTIDE SEQUENCE</scope>
    <source>
        <strain evidence="3">G124</strain>
    </source>
</reference>
<dbReference type="GO" id="GO:0016020">
    <property type="term" value="C:membrane"/>
    <property type="evidence" value="ECO:0007669"/>
    <property type="project" value="TreeGrafter"/>
</dbReference>
<keyword evidence="1 3" id="KW-0378">Hydrolase</keyword>
<gene>
    <name evidence="3" type="ORF">LVY65_06070</name>
</gene>